<feature type="compositionally biased region" description="Basic and acidic residues" evidence="1">
    <location>
        <begin position="29"/>
        <end position="40"/>
    </location>
</feature>
<dbReference type="Proteomes" id="UP000573603">
    <property type="component" value="Unassembled WGS sequence"/>
</dbReference>
<protein>
    <submittedName>
        <fullName evidence="2">Uncharacterized protein</fullName>
    </submittedName>
</protein>
<evidence type="ECO:0000256" key="1">
    <source>
        <dbReference type="SAM" id="MobiDB-lite"/>
    </source>
</evidence>
<keyword evidence="3" id="KW-1185">Reference proteome</keyword>
<reference evidence="2 3" key="1">
    <citation type="journal article" date="2020" name="BMC Genomics">
        <title>Correction to: Identification and distribution of gene clusters required for synthesis of sphingolipid metabolism inhibitors in diverse species of the filamentous fungus Fusarium.</title>
        <authorList>
            <person name="Kim H.S."/>
            <person name="Lohmar J.M."/>
            <person name="Busman M."/>
            <person name="Brown D.W."/>
            <person name="Naumann T.A."/>
            <person name="Divon H.H."/>
            <person name="Lysoe E."/>
            <person name="Uhlig S."/>
            <person name="Proctor R.H."/>
        </authorList>
    </citation>
    <scope>NUCLEOTIDE SEQUENCE [LARGE SCALE GENOMIC DNA]</scope>
    <source>
        <strain evidence="2 3">NRRL 25214</strain>
    </source>
</reference>
<comment type="caution">
    <text evidence="2">The sequence shown here is derived from an EMBL/GenBank/DDBJ whole genome shotgun (WGS) entry which is preliminary data.</text>
</comment>
<accession>A0A8H5E477</accession>
<dbReference type="EMBL" id="JABEVY010000148">
    <property type="protein sequence ID" value="KAF5246709.1"/>
    <property type="molecule type" value="Genomic_DNA"/>
</dbReference>
<evidence type="ECO:0000313" key="3">
    <source>
        <dbReference type="Proteomes" id="UP000573603"/>
    </source>
</evidence>
<gene>
    <name evidence="2" type="ORF">FANTH_6779</name>
</gene>
<feature type="compositionally biased region" description="Low complexity" evidence="1">
    <location>
        <begin position="11"/>
        <end position="28"/>
    </location>
</feature>
<name>A0A8H5E477_9HYPO</name>
<sequence>MDSEKTMKGFTASPSPSPSSSAHTPSTTLDEKKEARHPVAKDQYQQDVLKIAQRTYPKQLPPAMNTMLIHHIRVSGAYADARDEFAAISQPTALGWSEVHCLYKYLLSFELSHPDSKTGGRLTKYGDLHYFLTAVFFNWDTGKEIRPQPVLPEQAFDDYAKDVGLLIRDLDPIVNKDGSHDTSGRCMWDQAYLAFMVNQETLEWNLAIYAARKKVMEFHENGFKMYMRIPTHENIAIENCWLVKHHLPNLGESLDHEIDY</sequence>
<evidence type="ECO:0000313" key="2">
    <source>
        <dbReference type="EMBL" id="KAF5246709.1"/>
    </source>
</evidence>
<feature type="region of interest" description="Disordered" evidence="1">
    <location>
        <begin position="1"/>
        <end position="43"/>
    </location>
</feature>
<dbReference type="AlphaFoldDB" id="A0A8H5E477"/>
<proteinExistence type="predicted"/>
<organism evidence="2 3">
    <name type="scientific">Fusarium anthophilum</name>
    <dbReference type="NCBI Taxonomy" id="48485"/>
    <lineage>
        <taxon>Eukaryota</taxon>
        <taxon>Fungi</taxon>
        <taxon>Dikarya</taxon>
        <taxon>Ascomycota</taxon>
        <taxon>Pezizomycotina</taxon>
        <taxon>Sordariomycetes</taxon>
        <taxon>Hypocreomycetidae</taxon>
        <taxon>Hypocreales</taxon>
        <taxon>Nectriaceae</taxon>
        <taxon>Fusarium</taxon>
        <taxon>Fusarium fujikuroi species complex</taxon>
    </lineage>
</organism>